<dbReference type="SUPFAM" id="SSF56176">
    <property type="entry name" value="FAD-binding/transporter-associated domain-like"/>
    <property type="match status" value="1"/>
</dbReference>
<dbReference type="Pfam" id="PF01565">
    <property type="entry name" value="FAD_binding_4"/>
    <property type="match status" value="1"/>
</dbReference>
<sequence length="502" mass="54455">MKSDPRSLHNLAIVALALSSVSAFSLITMTNQRVTCAGLEAAGLDVYQPNSTVYIEREASYYSASAIESPWCIVQPRNSAEVSLALKTLLTLGSNWAVRCGGHTAWGASADIHDGVTIDLGLMNKTEYDTSSQVAKVDGGSLWKDVYAELEKYGATAPGGRTSTVGVGGFTLGGGNNFFSGKLGFTCDNIVNFEVVLASGEIFNANKTVNVDLWKALKGGSSNFGIVTRFDVQAFSAGNLYGGMLTYPDSATDQVIAAFVNFTNNIVNYQDGEAITYWSFIKGATESIIINDIQDVSGAVHSPAFDEFKAIKPVLSSTLRSASHLNMAVELDFANGNRNVWFAITVKNDASMLKYIVEQHNAFIPAWRNTTGDDTFSLYTIFQSLPTVLFDHGVEKGGNVLGMDRVKENSVMFEVIFVFENAALEDQARKALATYRETVKAESVKRGVDVDWEYLNYADKTQNPLSTYGSENVAFMKTVAAKYDPAGIFQTRQPGGFKLSKV</sequence>
<dbReference type="PROSITE" id="PS51387">
    <property type="entry name" value="FAD_PCMH"/>
    <property type="match status" value="1"/>
</dbReference>
<reference evidence="7 8" key="1">
    <citation type="submission" date="2019-04" db="EMBL/GenBank/DDBJ databases">
        <title>High contiguity whole genome sequence and gene annotation resource for two Venturia nashicola isolates.</title>
        <authorList>
            <person name="Prokchorchik M."/>
            <person name="Won K."/>
            <person name="Lee Y."/>
            <person name="Choi E.D."/>
            <person name="Segonzac C."/>
            <person name="Sohn K.H."/>
        </authorList>
    </citation>
    <scope>NUCLEOTIDE SEQUENCE [LARGE SCALE GENOMIC DNA]</scope>
    <source>
        <strain evidence="7 8">PRI2</strain>
    </source>
</reference>
<dbReference type="AlphaFoldDB" id="A0A4Z1PG22"/>
<proteinExistence type="inferred from homology"/>
<dbReference type="InterPro" id="IPR036318">
    <property type="entry name" value="FAD-bd_PCMH-like_sf"/>
</dbReference>
<feature type="signal peptide" evidence="5">
    <location>
        <begin position="1"/>
        <end position="23"/>
    </location>
</feature>
<evidence type="ECO:0000256" key="1">
    <source>
        <dbReference type="ARBA" id="ARBA00005466"/>
    </source>
</evidence>
<dbReference type="InterPro" id="IPR016166">
    <property type="entry name" value="FAD-bd_PCMH"/>
</dbReference>
<dbReference type="OrthoDB" id="2151789at2759"/>
<keyword evidence="4" id="KW-0560">Oxidoreductase</keyword>
<evidence type="ECO:0000256" key="5">
    <source>
        <dbReference type="SAM" id="SignalP"/>
    </source>
</evidence>
<evidence type="ECO:0000256" key="4">
    <source>
        <dbReference type="ARBA" id="ARBA00023002"/>
    </source>
</evidence>
<feature type="domain" description="FAD-binding PCMH-type" evidence="6">
    <location>
        <begin position="66"/>
        <end position="237"/>
    </location>
</feature>
<dbReference type="Gene3D" id="3.30.465.10">
    <property type="match status" value="1"/>
</dbReference>
<protein>
    <submittedName>
        <fullName evidence="7">6-hydroxy-d-nicotine oxidase</fullName>
    </submittedName>
</protein>
<dbReference type="InterPro" id="IPR006094">
    <property type="entry name" value="Oxid_FAD_bind_N"/>
</dbReference>
<dbReference type="InterPro" id="IPR016169">
    <property type="entry name" value="FAD-bd_PCMH_sub2"/>
</dbReference>
<organism evidence="7 8">
    <name type="scientific">Venturia nashicola</name>
    <dbReference type="NCBI Taxonomy" id="86259"/>
    <lineage>
        <taxon>Eukaryota</taxon>
        <taxon>Fungi</taxon>
        <taxon>Dikarya</taxon>
        <taxon>Ascomycota</taxon>
        <taxon>Pezizomycotina</taxon>
        <taxon>Dothideomycetes</taxon>
        <taxon>Pleosporomycetidae</taxon>
        <taxon>Venturiales</taxon>
        <taxon>Venturiaceae</taxon>
        <taxon>Venturia</taxon>
    </lineage>
</organism>
<accession>A0A4Z1PG22</accession>
<name>A0A4Z1PG22_9PEZI</name>
<dbReference type="GO" id="GO:0016491">
    <property type="term" value="F:oxidoreductase activity"/>
    <property type="evidence" value="ECO:0007669"/>
    <property type="project" value="UniProtKB-KW"/>
</dbReference>
<comment type="caution">
    <text evidence="7">The sequence shown here is derived from an EMBL/GenBank/DDBJ whole genome shotgun (WGS) entry which is preliminary data.</text>
</comment>
<keyword evidence="2" id="KW-0285">Flavoprotein</keyword>
<dbReference type="PANTHER" id="PTHR42973">
    <property type="entry name" value="BINDING OXIDOREDUCTASE, PUTATIVE (AFU_ORTHOLOGUE AFUA_1G17690)-RELATED"/>
    <property type="match status" value="1"/>
</dbReference>
<dbReference type="GO" id="GO:0071949">
    <property type="term" value="F:FAD binding"/>
    <property type="evidence" value="ECO:0007669"/>
    <property type="project" value="InterPro"/>
</dbReference>
<evidence type="ECO:0000256" key="3">
    <source>
        <dbReference type="ARBA" id="ARBA00022827"/>
    </source>
</evidence>
<evidence type="ECO:0000313" key="7">
    <source>
        <dbReference type="EMBL" id="TID21855.1"/>
    </source>
</evidence>
<keyword evidence="5" id="KW-0732">Signal</keyword>
<dbReference type="STRING" id="86259.A0A4Z1PG22"/>
<comment type="similarity">
    <text evidence="1">Belongs to the oxygen-dependent FAD-linked oxidoreductase family.</text>
</comment>
<dbReference type="PANTHER" id="PTHR42973:SF53">
    <property type="entry name" value="FAD-BINDING PCMH-TYPE DOMAIN-CONTAINING PROTEIN-RELATED"/>
    <property type="match status" value="1"/>
</dbReference>
<evidence type="ECO:0000256" key="2">
    <source>
        <dbReference type="ARBA" id="ARBA00022630"/>
    </source>
</evidence>
<dbReference type="Proteomes" id="UP000298493">
    <property type="component" value="Unassembled WGS sequence"/>
</dbReference>
<dbReference type="InterPro" id="IPR050416">
    <property type="entry name" value="FAD-linked_Oxidoreductase"/>
</dbReference>
<dbReference type="EMBL" id="SNSC02000009">
    <property type="protein sequence ID" value="TID21855.1"/>
    <property type="molecule type" value="Genomic_DNA"/>
</dbReference>
<evidence type="ECO:0000259" key="6">
    <source>
        <dbReference type="PROSITE" id="PS51387"/>
    </source>
</evidence>
<keyword evidence="3" id="KW-0274">FAD</keyword>
<feature type="chain" id="PRO_5021295753" evidence="5">
    <location>
        <begin position="24"/>
        <end position="502"/>
    </location>
</feature>
<evidence type="ECO:0000313" key="8">
    <source>
        <dbReference type="Proteomes" id="UP000298493"/>
    </source>
</evidence>
<keyword evidence="8" id="KW-1185">Reference proteome</keyword>
<gene>
    <name evidence="7" type="ORF">E6O75_ATG05250</name>
</gene>